<feature type="chain" id="PRO_5042232346" evidence="1">
    <location>
        <begin position="18"/>
        <end position="66"/>
    </location>
</feature>
<organism evidence="2 3">
    <name type="scientific">Frankliniella fusca</name>
    <dbReference type="NCBI Taxonomy" id="407009"/>
    <lineage>
        <taxon>Eukaryota</taxon>
        <taxon>Metazoa</taxon>
        <taxon>Ecdysozoa</taxon>
        <taxon>Arthropoda</taxon>
        <taxon>Hexapoda</taxon>
        <taxon>Insecta</taxon>
        <taxon>Pterygota</taxon>
        <taxon>Neoptera</taxon>
        <taxon>Paraneoptera</taxon>
        <taxon>Thysanoptera</taxon>
        <taxon>Terebrantia</taxon>
        <taxon>Thripoidea</taxon>
        <taxon>Thripidae</taxon>
        <taxon>Frankliniella</taxon>
    </lineage>
</organism>
<reference evidence="2" key="1">
    <citation type="submission" date="2021-07" db="EMBL/GenBank/DDBJ databases">
        <authorList>
            <person name="Catto M.A."/>
            <person name="Jacobson A."/>
            <person name="Kennedy G."/>
            <person name="Labadie P."/>
            <person name="Hunt B.G."/>
            <person name="Srinivasan R."/>
        </authorList>
    </citation>
    <scope>NUCLEOTIDE SEQUENCE</scope>
    <source>
        <strain evidence="2">PL_HMW_Pooled</strain>
        <tissue evidence="2">Head</tissue>
    </source>
</reference>
<evidence type="ECO:0000256" key="1">
    <source>
        <dbReference type="SAM" id="SignalP"/>
    </source>
</evidence>
<feature type="signal peptide" evidence="1">
    <location>
        <begin position="1"/>
        <end position="17"/>
    </location>
</feature>
<proteinExistence type="predicted"/>
<gene>
    <name evidence="2" type="ORF">KUF71_014300</name>
</gene>
<evidence type="ECO:0000313" key="2">
    <source>
        <dbReference type="EMBL" id="KAK3926051.1"/>
    </source>
</evidence>
<protein>
    <submittedName>
        <fullName evidence="2">Methylcrotonoyl-CoA carboxylase subunit alpha, mitochondrial</fullName>
    </submittedName>
</protein>
<keyword evidence="3" id="KW-1185">Reference proteome</keyword>
<dbReference type="EMBL" id="JAHWGI010001243">
    <property type="protein sequence ID" value="KAK3926051.1"/>
    <property type="molecule type" value="Genomic_DNA"/>
</dbReference>
<name>A0AAE1HR88_9NEOP</name>
<sequence length="66" mass="7473">MFKHLLLLAAVLAVATAYSYVVSSPAIVSASVPVVHHTRTYHQTHTNYVPYVYTYSSPVHHSYVYY</sequence>
<dbReference type="AlphaFoldDB" id="A0AAE1HR88"/>
<dbReference type="Proteomes" id="UP001219518">
    <property type="component" value="Unassembled WGS sequence"/>
</dbReference>
<evidence type="ECO:0000313" key="3">
    <source>
        <dbReference type="Proteomes" id="UP001219518"/>
    </source>
</evidence>
<comment type="caution">
    <text evidence="2">The sequence shown here is derived from an EMBL/GenBank/DDBJ whole genome shotgun (WGS) entry which is preliminary data.</text>
</comment>
<reference evidence="2" key="2">
    <citation type="journal article" date="2023" name="BMC Genomics">
        <title>Pest status, molecular evolution, and epigenetic factors derived from the genome assembly of Frankliniella fusca, a thysanopteran phytovirus vector.</title>
        <authorList>
            <person name="Catto M.A."/>
            <person name="Labadie P.E."/>
            <person name="Jacobson A.L."/>
            <person name="Kennedy G.G."/>
            <person name="Srinivasan R."/>
            <person name="Hunt B.G."/>
        </authorList>
    </citation>
    <scope>NUCLEOTIDE SEQUENCE</scope>
    <source>
        <strain evidence="2">PL_HMW_Pooled</strain>
    </source>
</reference>
<accession>A0AAE1HR88</accession>
<keyword evidence="1" id="KW-0732">Signal</keyword>